<comment type="cofactor">
    <cofactor evidence="1 6">
        <name>thiamine diphosphate</name>
        <dbReference type="ChEBI" id="CHEBI:58937"/>
    </cofactor>
</comment>
<dbReference type="Pfam" id="PF16870">
    <property type="entry name" value="OxoGdeHyase_C"/>
    <property type="match status" value="1"/>
</dbReference>
<feature type="domain" description="Transketolase-like pyrimidine-binding" evidence="8">
    <location>
        <begin position="607"/>
        <end position="803"/>
    </location>
</feature>
<feature type="compositionally biased region" description="Basic and acidic residues" evidence="7">
    <location>
        <begin position="538"/>
        <end position="560"/>
    </location>
</feature>
<dbReference type="RefSeq" id="WP_236339185.1">
    <property type="nucleotide sequence ID" value="NZ_CAKMMF010000004.1"/>
</dbReference>
<dbReference type="InterPro" id="IPR011603">
    <property type="entry name" value="2oxoglutarate_DH_E1"/>
</dbReference>
<protein>
    <recommendedName>
        <fullName evidence="6">2-oxoglutarate dehydrogenase E1 component</fullName>
        <ecNumber evidence="6">1.2.4.2</ecNumber>
    </recommendedName>
    <alternativeName>
        <fullName evidence="6">Alpha-ketoglutarate dehydrogenase</fullName>
    </alternativeName>
</protein>
<name>A0ABN8G9H7_9BACL</name>
<dbReference type="SMART" id="SM00861">
    <property type="entry name" value="Transket_pyr"/>
    <property type="match status" value="1"/>
</dbReference>
<dbReference type="InterPro" id="IPR029061">
    <property type="entry name" value="THDP-binding"/>
</dbReference>
<dbReference type="InterPro" id="IPR001017">
    <property type="entry name" value="DH_E1"/>
</dbReference>
<dbReference type="EC" id="1.2.4.2" evidence="6"/>
<comment type="subunit">
    <text evidence="6">Homodimer. Part of the 2-oxoglutarate dehydrogenase (OGDH) complex composed of E1 (2-oxoglutarate dehydrogenase), E2 (dihydrolipoamide succinyltransferase) and E3 (dihydrolipoamide dehydrogenase); the complex contains multiple copies of the three enzymatic components (E1, E2 and E3).</text>
</comment>
<dbReference type="HAMAP" id="MF_01169">
    <property type="entry name" value="SucA_OdhA"/>
    <property type="match status" value="1"/>
</dbReference>
<dbReference type="InterPro" id="IPR042179">
    <property type="entry name" value="KGD_C_sf"/>
</dbReference>
<comment type="caution">
    <text evidence="9">The sequence shown here is derived from an EMBL/GenBank/DDBJ whole genome shotgun (WGS) entry which is preliminary data.</text>
</comment>
<feature type="region of interest" description="Disordered" evidence="7">
    <location>
        <begin position="41"/>
        <end position="61"/>
    </location>
</feature>
<dbReference type="SUPFAM" id="SSF52518">
    <property type="entry name" value="Thiamin diphosphate-binding fold (THDP-binding)"/>
    <property type="match status" value="2"/>
</dbReference>
<evidence type="ECO:0000313" key="10">
    <source>
        <dbReference type="Proteomes" id="UP000838686"/>
    </source>
</evidence>
<evidence type="ECO:0000256" key="6">
    <source>
        <dbReference type="HAMAP-Rule" id="MF_01169"/>
    </source>
</evidence>
<dbReference type="Pfam" id="PF02779">
    <property type="entry name" value="Transket_pyr"/>
    <property type="match status" value="1"/>
</dbReference>
<evidence type="ECO:0000313" key="9">
    <source>
        <dbReference type="EMBL" id="CAH1197643.1"/>
    </source>
</evidence>
<evidence type="ECO:0000256" key="7">
    <source>
        <dbReference type="SAM" id="MobiDB-lite"/>
    </source>
</evidence>
<gene>
    <name evidence="6 9" type="primary">odhA</name>
    <name evidence="9" type="ORF">PAECIP111893_00861</name>
</gene>
<dbReference type="PANTHER" id="PTHR23152:SF4">
    <property type="entry name" value="2-OXOADIPATE DEHYDROGENASE COMPLEX COMPONENT E1"/>
    <property type="match status" value="1"/>
</dbReference>
<evidence type="ECO:0000259" key="8">
    <source>
        <dbReference type="SMART" id="SM00861"/>
    </source>
</evidence>
<dbReference type="InterPro" id="IPR005475">
    <property type="entry name" value="Transketolase-like_Pyr-bd"/>
</dbReference>
<dbReference type="NCBIfam" id="NF008907">
    <property type="entry name" value="PRK12270.1"/>
    <property type="match status" value="1"/>
</dbReference>
<comment type="catalytic activity">
    <reaction evidence="5 6">
        <text>N(6)-[(R)-lipoyl]-L-lysyl-[protein] + 2-oxoglutarate + H(+) = N(6)-[(R)-S(8)-succinyldihydrolipoyl]-L-lysyl-[protein] + CO2</text>
        <dbReference type="Rhea" id="RHEA:12188"/>
        <dbReference type="Rhea" id="RHEA-COMP:10474"/>
        <dbReference type="Rhea" id="RHEA-COMP:20092"/>
        <dbReference type="ChEBI" id="CHEBI:15378"/>
        <dbReference type="ChEBI" id="CHEBI:16526"/>
        <dbReference type="ChEBI" id="CHEBI:16810"/>
        <dbReference type="ChEBI" id="CHEBI:83099"/>
        <dbReference type="ChEBI" id="CHEBI:83120"/>
        <dbReference type="EC" id="1.2.4.2"/>
    </reaction>
</comment>
<feature type="region of interest" description="Disordered" evidence="7">
    <location>
        <begin position="538"/>
        <end position="563"/>
    </location>
</feature>
<dbReference type="NCBIfam" id="TIGR00239">
    <property type="entry name" value="2oxo_dh_E1"/>
    <property type="match status" value="1"/>
</dbReference>
<evidence type="ECO:0000256" key="4">
    <source>
        <dbReference type="ARBA" id="ARBA00023152"/>
    </source>
</evidence>
<evidence type="ECO:0000256" key="5">
    <source>
        <dbReference type="ARBA" id="ARBA00051911"/>
    </source>
</evidence>
<accession>A0ABN8G9H7</accession>
<dbReference type="Gene3D" id="3.40.50.12470">
    <property type="match status" value="1"/>
</dbReference>
<organism evidence="9 10">
    <name type="scientific">Paenibacillus plantiphilus</name>
    <dbReference type="NCBI Taxonomy" id="2905650"/>
    <lineage>
        <taxon>Bacteria</taxon>
        <taxon>Bacillati</taxon>
        <taxon>Bacillota</taxon>
        <taxon>Bacilli</taxon>
        <taxon>Bacillales</taxon>
        <taxon>Paenibacillaceae</taxon>
        <taxon>Paenibacillus</taxon>
    </lineage>
</organism>
<dbReference type="Gene3D" id="3.40.50.970">
    <property type="match status" value="1"/>
</dbReference>
<evidence type="ECO:0000256" key="2">
    <source>
        <dbReference type="ARBA" id="ARBA00023002"/>
    </source>
</evidence>
<evidence type="ECO:0000256" key="1">
    <source>
        <dbReference type="ARBA" id="ARBA00001964"/>
    </source>
</evidence>
<comment type="function">
    <text evidence="6">E1 component of the 2-oxoglutarate dehydrogenase (OGDH) complex which catalyzes the decarboxylation of 2-oxoglutarate, the first step in the conversion of 2-oxoglutarate to succinyl-CoA and CO(2).</text>
</comment>
<dbReference type="Pfam" id="PF00676">
    <property type="entry name" value="E1_dh"/>
    <property type="match status" value="1"/>
</dbReference>
<dbReference type="InterPro" id="IPR023784">
    <property type="entry name" value="2oxoglutarate_DH_E1_bac"/>
</dbReference>
<dbReference type="NCBIfam" id="NF006914">
    <property type="entry name" value="PRK09404.1"/>
    <property type="match status" value="1"/>
</dbReference>
<dbReference type="GO" id="GO:0004591">
    <property type="term" value="F:oxoglutarate dehydrogenase (succinyl-transferring) activity"/>
    <property type="evidence" value="ECO:0007669"/>
    <property type="project" value="UniProtKB-EC"/>
</dbReference>
<proteinExistence type="inferred from homology"/>
<dbReference type="CDD" id="cd02016">
    <property type="entry name" value="TPP_E1_OGDC_like"/>
    <property type="match status" value="1"/>
</dbReference>
<keyword evidence="2 6" id="KW-0560">Oxidoreductase</keyword>
<dbReference type="Gene3D" id="3.40.50.11610">
    <property type="entry name" value="Multifunctional 2-oxoglutarate metabolism enzyme, C-terminal domain"/>
    <property type="match status" value="1"/>
</dbReference>
<dbReference type="PANTHER" id="PTHR23152">
    <property type="entry name" value="2-OXOGLUTARATE DEHYDROGENASE"/>
    <property type="match status" value="1"/>
</dbReference>
<evidence type="ECO:0000256" key="3">
    <source>
        <dbReference type="ARBA" id="ARBA00023052"/>
    </source>
</evidence>
<comment type="similarity">
    <text evidence="6">Belongs to the alpha-ketoglutarate dehydrogenase family.</text>
</comment>
<dbReference type="Proteomes" id="UP000838686">
    <property type="component" value="Unassembled WGS sequence"/>
</dbReference>
<keyword evidence="10" id="KW-1185">Reference proteome</keyword>
<dbReference type="InterPro" id="IPR031717">
    <property type="entry name" value="ODO-1/KGD_C"/>
</dbReference>
<reference evidence="9" key="1">
    <citation type="submission" date="2022-01" db="EMBL/GenBank/DDBJ databases">
        <authorList>
            <person name="Criscuolo A."/>
        </authorList>
    </citation>
    <scope>NUCLEOTIDE SEQUENCE</scope>
    <source>
        <strain evidence="9">CIP111893</strain>
    </source>
</reference>
<keyword evidence="4 6" id="KW-0324">Glycolysis</keyword>
<sequence length="967" mass="108122">MAADNGERQSPWQLYHGPNLGYIQEQYEKFMSNPDEVEPGYRDMFERWGPPPSGADYNEAATGSGAAAIPSENSYQAMNPVYLKKVVDAGKLVRNIRTYGHLAADNDSLGLNRSPDTRLLEPETFRISKDDLKSIPASLIWEDAPSSVSNGWEAITLLKKIYTQSCGFEFSHVHEEEERRWLNRMAESGMAAKPLNTKERTALLNRLIEVEQFELFLQRAFVGQKRFSIEGIDMLVPMLDEIVREVGHNGAKHIAMGMAHRGRLNVLAHVLGKPYATIFSEFHHAPNKELIPSEGSIGISYGWTGDVKYHLGAHRSIKEGQTYETRLTLANNPSHLEYVNPVVEGFSRAAQDDRSAPGYPKQDFGVAAAVLIHGDAAFAGEGIVAETLNFKKLSGYQNGGTIHIIANNRIGFTTESSDSRSTYYASDLAKGYEIPIVHVSADDPEACIAAIRMACEYRHRFHKDFLIDLIGHRRHGHNETDDPETTQPLMYQKLRNHGGVAAKYADALANKGLITEEKLQEMKSAVLSVLQTALDGVKQDGGERRRTRNDEMSSKRRNAEADTSVPLQQLQAINAELLKWPEGFKVYEKLERILKRREGALDEGGKVDWGLAETLAFATILADGKPIRLSGQDSERATFAHRNLVLHDPQTGDTFCPLHRLPQANASFAIHNSPLSEAGVLGFEYGYNVFSPETLVIWEAQYGDFVNVAQVIIDQFIAAGRVKWYQRSSLVMLLPHGHEGQGPEHSSARLERFLQLAAEDNWTVANLTTSAQYFHLLRRQASILNTEDARPLILMSPKSLIRNPRVASAPEAFSEGAFQPVLEQPELGGEPEKVERLILCSGKIAIDLATAIEPGGADGEQQPDWSWLHIARIEQLYPFPKGDIERIISRFTGLKEIMWVQEEPQNMGAWNYVEPRIRSRAPQQSDVRYVGLPKRSSPASGFQEIYHFEQQRIISVALNRSTLNTKQ</sequence>
<dbReference type="Gene3D" id="1.10.287.1150">
    <property type="entry name" value="TPP helical domain"/>
    <property type="match status" value="1"/>
</dbReference>
<keyword evidence="3 6" id="KW-0786">Thiamine pyrophosphate</keyword>
<dbReference type="PIRSF" id="PIRSF000157">
    <property type="entry name" value="Oxoglu_dh_E1"/>
    <property type="match status" value="1"/>
</dbReference>
<dbReference type="EMBL" id="CAKMMF010000004">
    <property type="protein sequence ID" value="CAH1197643.1"/>
    <property type="molecule type" value="Genomic_DNA"/>
</dbReference>